<proteinExistence type="predicted"/>
<evidence type="ECO:0000313" key="2">
    <source>
        <dbReference type="EMBL" id="EAX98048.1"/>
    </source>
</evidence>
<sequence>MKSISNDSLLQSENNDLRAQVADLEGKLTKIMTEKNMSSADISSIFRDQHDLAELKAKLRESQLESSKYRAILDAQESSILNSITVDDSLKSQILDTKNQLSLEYMQKEKEQLQEISMAQLENSKLRNQLCTSEAKNAEQLLRIKELESKLGEIDGNDQYNGAVNKRLQGSIGDLQARYEQLQAKYQDSLKTIEKMKAQNKQEQESLKKQIQQLTEQVNAYKQKVATDSVQITKLDTQLTTAKSQIARCEQLISQFETNKQSDQQEHQQQIVRLKNEINDLKNANNQLSFEKQTMTQKSDSIKTNLMSLQQENQILTKKNQDLTELVNKNKIDLQNYLQKNKELQSSILNCQQENDSLKNHNADLQNIINQIKNDNQSLLQKYKEIQTKYQTLQINFEEHQKDKIKIQSKLDEMVIENENQIRKSTIQSNAMEQSLTSVKTENQKLFEQNQKKDERLRDLENNLDLEIKEKQNLTKDISNIQGKFNKLLQLLNDEKSKVVKLESQNTSLKSELNSKNFDPEKDEMRKELESTRKENIKLQNDIGSIQQRIEQEKLITLQLSKQLEASQQNVLNLTKQKYQHNKFDPESAKYISNKIAIKFKHFCKMFIVRIALLETHIQVLSNSITKLQVLSQSFPNRQQDKINIAIHQEIISILIKKAARAYKIHKNEVPSAALLVSNEEIRNEFFSKLVRHHHYCNHTDEDVQRVLNSVSLYKF</sequence>
<accession>A2FAK5</accession>
<dbReference type="Gene3D" id="1.10.287.1490">
    <property type="match status" value="1"/>
</dbReference>
<organism evidence="2 3">
    <name type="scientific">Trichomonas vaginalis (strain ATCC PRA-98 / G3)</name>
    <dbReference type="NCBI Taxonomy" id="412133"/>
    <lineage>
        <taxon>Eukaryota</taxon>
        <taxon>Metamonada</taxon>
        <taxon>Parabasalia</taxon>
        <taxon>Trichomonadida</taxon>
        <taxon>Trichomonadidae</taxon>
        <taxon>Trichomonas</taxon>
    </lineage>
</organism>
<dbReference type="EMBL" id="DS113690">
    <property type="protein sequence ID" value="EAX98048.1"/>
    <property type="molecule type" value="Genomic_DNA"/>
</dbReference>
<dbReference type="STRING" id="5722.A2FAK5"/>
<evidence type="ECO:0000256" key="1">
    <source>
        <dbReference type="SAM" id="Coils"/>
    </source>
</evidence>
<dbReference type="RefSeq" id="XP_001310978.1">
    <property type="nucleotide sequence ID" value="XM_001310977.1"/>
</dbReference>
<gene>
    <name evidence="2" type="ORF">TVAG_483050</name>
</gene>
<evidence type="ECO:0000313" key="3">
    <source>
        <dbReference type="Proteomes" id="UP000001542"/>
    </source>
</evidence>
<feature type="coiled-coil region" evidence="1">
    <location>
        <begin position="14"/>
        <end position="72"/>
    </location>
</feature>
<reference evidence="2" key="2">
    <citation type="journal article" date="2007" name="Science">
        <title>Draft genome sequence of the sexually transmitted pathogen Trichomonas vaginalis.</title>
        <authorList>
            <person name="Carlton J.M."/>
            <person name="Hirt R.P."/>
            <person name="Silva J.C."/>
            <person name="Delcher A.L."/>
            <person name="Schatz M."/>
            <person name="Zhao Q."/>
            <person name="Wortman J.R."/>
            <person name="Bidwell S.L."/>
            <person name="Alsmark U.C.M."/>
            <person name="Besteiro S."/>
            <person name="Sicheritz-Ponten T."/>
            <person name="Noel C.J."/>
            <person name="Dacks J.B."/>
            <person name="Foster P.G."/>
            <person name="Simillion C."/>
            <person name="Van de Peer Y."/>
            <person name="Miranda-Saavedra D."/>
            <person name="Barton G.J."/>
            <person name="Westrop G.D."/>
            <person name="Mueller S."/>
            <person name="Dessi D."/>
            <person name="Fiori P.L."/>
            <person name="Ren Q."/>
            <person name="Paulsen I."/>
            <person name="Zhang H."/>
            <person name="Bastida-Corcuera F.D."/>
            <person name="Simoes-Barbosa A."/>
            <person name="Brown M.T."/>
            <person name="Hayes R.D."/>
            <person name="Mukherjee M."/>
            <person name="Okumura C.Y."/>
            <person name="Schneider R."/>
            <person name="Smith A.J."/>
            <person name="Vanacova S."/>
            <person name="Villalvazo M."/>
            <person name="Haas B.J."/>
            <person name="Pertea M."/>
            <person name="Feldblyum T.V."/>
            <person name="Utterback T.R."/>
            <person name="Shu C.L."/>
            <person name="Osoegawa K."/>
            <person name="de Jong P.J."/>
            <person name="Hrdy I."/>
            <person name="Horvathova L."/>
            <person name="Zubacova Z."/>
            <person name="Dolezal P."/>
            <person name="Malik S.B."/>
            <person name="Logsdon J.M. Jr."/>
            <person name="Henze K."/>
            <person name="Gupta A."/>
            <person name="Wang C.C."/>
            <person name="Dunne R.L."/>
            <person name="Upcroft J.A."/>
            <person name="Upcroft P."/>
            <person name="White O."/>
            <person name="Salzberg S.L."/>
            <person name="Tang P."/>
            <person name="Chiu C.-H."/>
            <person name="Lee Y.-S."/>
            <person name="Embley T.M."/>
            <person name="Coombs G.H."/>
            <person name="Mottram J.C."/>
            <person name="Tachezy J."/>
            <person name="Fraser-Liggett C.M."/>
            <person name="Johnson P.J."/>
        </authorList>
    </citation>
    <scope>NUCLEOTIDE SEQUENCE [LARGE SCALE GENOMIC DNA]</scope>
    <source>
        <strain evidence="2">G3</strain>
    </source>
</reference>
<dbReference type="OMA" id="NELTGMY"/>
<keyword evidence="3" id="KW-1185">Reference proteome</keyword>
<dbReference type="InParanoid" id="A2FAK5"/>
<feature type="coiled-coil region" evidence="1">
    <location>
        <begin position="443"/>
        <end position="549"/>
    </location>
</feature>
<dbReference type="SMR" id="A2FAK5"/>
<keyword evidence="1" id="KW-0175">Coiled coil</keyword>
<feature type="coiled-coil region" evidence="1">
    <location>
        <begin position="264"/>
        <end position="403"/>
    </location>
</feature>
<name>A2FAK5_TRIV3</name>
<dbReference type="KEGG" id="tva:4755840"/>
<reference evidence="2" key="1">
    <citation type="submission" date="2006-10" db="EMBL/GenBank/DDBJ databases">
        <authorList>
            <person name="Amadeo P."/>
            <person name="Zhao Q."/>
            <person name="Wortman J."/>
            <person name="Fraser-Liggett C."/>
            <person name="Carlton J."/>
        </authorList>
    </citation>
    <scope>NUCLEOTIDE SEQUENCE</scope>
    <source>
        <strain evidence="2">G3</strain>
    </source>
</reference>
<dbReference type="AlphaFoldDB" id="A2FAK5"/>
<dbReference type="Proteomes" id="UP000001542">
    <property type="component" value="Unassembled WGS sequence"/>
</dbReference>
<dbReference type="VEuPathDB" id="TrichDB:TVAGG3_0187590"/>
<protein>
    <submittedName>
        <fullName evidence="2">Uncharacterized protein</fullName>
    </submittedName>
</protein>
<feature type="coiled-coil region" evidence="1">
    <location>
        <begin position="165"/>
        <end position="224"/>
    </location>
</feature>
<dbReference type="VEuPathDB" id="TrichDB:TVAG_483050"/>